<dbReference type="Proteomes" id="UP000620124">
    <property type="component" value="Unassembled WGS sequence"/>
</dbReference>
<accession>A0A8H6YRF2</accession>
<evidence type="ECO:0000313" key="1">
    <source>
        <dbReference type="EMBL" id="KAF7362585.1"/>
    </source>
</evidence>
<gene>
    <name evidence="1" type="ORF">MVEN_00607200</name>
</gene>
<keyword evidence="2" id="KW-1185">Reference proteome</keyword>
<name>A0A8H6YRF2_9AGAR</name>
<dbReference type="EMBL" id="JACAZI010000004">
    <property type="protein sequence ID" value="KAF7362585.1"/>
    <property type="molecule type" value="Genomic_DNA"/>
</dbReference>
<protein>
    <submittedName>
        <fullName evidence="1">Uncharacterized protein</fullName>
    </submittedName>
</protein>
<sequence>MDYVEPKLPPEMERVIFEIAALSRPVTIPKLMLVARRVCSWVEPLLYRVICVSDSQPIDGFPHFTMDILEKALEAKQASFFQDAVRHVFVGFTDFCPPFFFRQIESFMTACAGITTLCIADRYLPSFHMLNHLNVMPLQHLMVNLDAIFDGGLYFSSPAFHDVTHLYILGSLVVASLNIWGTYETTNTSAKDWEMGLTSIPHLTHFAFNRPRFRNIVYPALHECPRLQCCILLCTLGHGVDGTKWLPESRDIRFVVDDLPDAQADWLSGVVGGQDMWARAEAVISARRAEQMRAEKL</sequence>
<evidence type="ECO:0000313" key="2">
    <source>
        <dbReference type="Proteomes" id="UP000620124"/>
    </source>
</evidence>
<comment type="caution">
    <text evidence="1">The sequence shown here is derived from an EMBL/GenBank/DDBJ whole genome shotgun (WGS) entry which is preliminary data.</text>
</comment>
<dbReference type="OrthoDB" id="3145912at2759"/>
<reference evidence="1" key="1">
    <citation type="submission" date="2020-05" db="EMBL/GenBank/DDBJ databases">
        <title>Mycena genomes resolve the evolution of fungal bioluminescence.</title>
        <authorList>
            <person name="Tsai I.J."/>
        </authorList>
    </citation>
    <scope>NUCLEOTIDE SEQUENCE</scope>
    <source>
        <strain evidence="1">CCC161011</strain>
    </source>
</reference>
<organism evidence="1 2">
    <name type="scientific">Mycena venus</name>
    <dbReference type="NCBI Taxonomy" id="2733690"/>
    <lineage>
        <taxon>Eukaryota</taxon>
        <taxon>Fungi</taxon>
        <taxon>Dikarya</taxon>
        <taxon>Basidiomycota</taxon>
        <taxon>Agaricomycotina</taxon>
        <taxon>Agaricomycetes</taxon>
        <taxon>Agaricomycetidae</taxon>
        <taxon>Agaricales</taxon>
        <taxon>Marasmiineae</taxon>
        <taxon>Mycenaceae</taxon>
        <taxon>Mycena</taxon>
    </lineage>
</organism>
<dbReference type="AlphaFoldDB" id="A0A8H6YRF2"/>
<proteinExistence type="predicted"/>